<evidence type="ECO:0000256" key="20">
    <source>
        <dbReference type="ARBA" id="ARBA00057945"/>
    </source>
</evidence>
<keyword evidence="11 23" id="KW-0472">Membrane</keyword>
<keyword evidence="6" id="KW-0677">Repeat</keyword>
<evidence type="ECO:0000256" key="16">
    <source>
        <dbReference type="ARBA" id="ARBA00050932"/>
    </source>
</evidence>
<dbReference type="PROSITE" id="PS50920">
    <property type="entry name" value="SOLCAR"/>
    <property type="match status" value="3"/>
</dbReference>
<evidence type="ECO:0000256" key="24">
    <source>
        <dbReference type="RuleBase" id="RU000488"/>
    </source>
</evidence>
<evidence type="ECO:0000256" key="21">
    <source>
        <dbReference type="ARBA" id="ARBA00072782"/>
    </source>
</evidence>
<evidence type="ECO:0000256" key="8">
    <source>
        <dbReference type="ARBA" id="ARBA00022989"/>
    </source>
</evidence>
<organism evidence="25 26">
    <name type="scientific">Neolamprologus brichardi</name>
    <name type="common">Fairy cichlid</name>
    <name type="synonym">Lamprologus brichardi</name>
    <dbReference type="NCBI Taxonomy" id="32507"/>
    <lineage>
        <taxon>Eukaryota</taxon>
        <taxon>Metazoa</taxon>
        <taxon>Chordata</taxon>
        <taxon>Craniata</taxon>
        <taxon>Vertebrata</taxon>
        <taxon>Euteleostomi</taxon>
        <taxon>Actinopterygii</taxon>
        <taxon>Neopterygii</taxon>
        <taxon>Teleostei</taxon>
        <taxon>Neoteleostei</taxon>
        <taxon>Acanthomorphata</taxon>
        <taxon>Ovalentaria</taxon>
        <taxon>Cichlomorphae</taxon>
        <taxon>Cichliformes</taxon>
        <taxon>Cichlidae</taxon>
        <taxon>African cichlids</taxon>
        <taxon>Pseudocrenilabrinae</taxon>
        <taxon>Lamprologini</taxon>
        <taxon>Neolamprologus</taxon>
    </lineage>
</organism>
<dbReference type="InterPro" id="IPR018108">
    <property type="entry name" value="MCP_transmembrane"/>
</dbReference>
<name>A0A3Q4NBK3_NEOBR</name>
<evidence type="ECO:0000256" key="12">
    <source>
        <dbReference type="ARBA" id="ARBA00037004"/>
    </source>
</evidence>
<keyword evidence="7" id="KW-0999">Mitochondrion inner membrane</keyword>
<dbReference type="InterPro" id="IPR023395">
    <property type="entry name" value="MCP_dom_sf"/>
</dbReference>
<feature type="repeat" description="Solcar" evidence="23">
    <location>
        <begin position="196"/>
        <end position="279"/>
    </location>
</feature>
<evidence type="ECO:0000256" key="18">
    <source>
        <dbReference type="ARBA" id="ARBA00051777"/>
    </source>
</evidence>
<dbReference type="Bgee" id="ENSNBRG00000024174">
    <property type="expression patterns" value="Expressed in liver and 5 other cell types or tissues"/>
</dbReference>
<reference evidence="25" key="2">
    <citation type="submission" date="2025-09" db="UniProtKB">
        <authorList>
            <consortium name="Ensembl"/>
        </authorList>
    </citation>
    <scope>IDENTIFICATION</scope>
</reference>
<keyword evidence="26" id="KW-1185">Reference proteome</keyword>
<keyword evidence="3 24" id="KW-0813">Transport</keyword>
<dbReference type="Pfam" id="PF00153">
    <property type="entry name" value="Mito_carr"/>
    <property type="match status" value="3"/>
</dbReference>
<sequence length="285" mass="31475">MTEKRMSRWYFGGLASCGAACCTHPLDLLKVHLQTQQEVKKRMIGMAVHVVKNDGVLALYSGLSASLCRQMSYSLTRFAIYETVRDMMGSTNQGPMPFYQKVLLGAFGGFTGGFVGTPADMVNVRMQNDVKLPPELRRNYKHAIDGLFRVFREEGIRKLFSGASMASSRGAMVTVGQLACYDQAKQLVLGTGMMGDNIFTHFLSSFIAGGCATFLCQPLDVLKTRLMNSKGEYTGVIHCLRETAILGPLAFYKVKDTQNKIHLKPKCITSVILLSFKTNILEVVV</sequence>
<dbReference type="SUPFAM" id="SSF103506">
    <property type="entry name" value="Mitochondrial carrier"/>
    <property type="match status" value="1"/>
</dbReference>
<comment type="catalytic activity">
    <reaction evidence="13">
        <text>sulfate(out) + phosphate(in) = sulfate(in) + phosphate(out)</text>
        <dbReference type="Rhea" id="RHEA:71631"/>
        <dbReference type="ChEBI" id="CHEBI:16189"/>
        <dbReference type="ChEBI" id="CHEBI:43474"/>
    </reaction>
</comment>
<dbReference type="Gene3D" id="1.50.40.10">
    <property type="entry name" value="Mitochondrial carrier domain"/>
    <property type="match status" value="1"/>
</dbReference>
<dbReference type="FunFam" id="1.50.40.10:FF:000043">
    <property type="entry name" value="mitochondrial dicarboxylate carrier isoform X2"/>
    <property type="match status" value="1"/>
</dbReference>
<dbReference type="GeneTree" id="ENSGT00940000156783"/>
<dbReference type="Ensembl" id="ENSNBRT00000032609.1">
    <property type="protein sequence ID" value="ENSNBRP00000031804.1"/>
    <property type="gene ID" value="ENSNBRG00000024174.1"/>
</dbReference>
<dbReference type="AlphaFoldDB" id="A0A3Q4NBK3"/>
<comment type="catalytic activity">
    <reaction evidence="19">
        <text>succinate(out) + phosphate(in) = succinate(in) + phosphate(out)</text>
        <dbReference type="Rhea" id="RHEA:71627"/>
        <dbReference type="ChEBI" id="CHEBI:30031"/>
        <dbReference type="ChEBI" id="CHEBI:43474"/>
    </reaction>
</comment>
<evidence type="ECO:0000256" key="14">
    <source>
        <dbReference type="ARBA" id="ARBA00050604"/>
    </source>
</evidence>
<reference evidence="25" key="1">
    <citation type="submission" date="2025-08" db="UniProtKB">
        <authorList>
            <consortium name="Ensembl"/>
        </authorList>
    </citation>
    <scope>IDENTIFICATION</scope>
</reference>
<dbReference type="OMA" id="TTRFGAY"/>
<evidence type="ECO:0000256" key="10">
    <source>
        <dbReference type="ARBA" id="ARBA00023128"/>
    </source>
</evidence>
<feature type="repeat" description="Solcar" evidence="23">
    <location>
        <begin position="100"/>
        <end position="187"/>
    </location>
</feature>
<comment type="similarity">
    <text evidence="2 24">Belongs to the mitochondrial carrier (TC 2.A.29) family.</text>
</comment>
<protein>
    <recommendedName>
        <fullName evidence="21">Mitochondrial dicarboxylate carrier</fullName>
    </recommendedName>
    <alternativeName>
        <fullName evidence="22">Solute carrier family 25 member 10</fullName>
    </alternativeName>
</protein>
<keyword evidence="5 23" id="KW-0812">Transmembrane</keyword>
<comment type="function">
    <text evidence="20">Catalyzes the electroneutral exchange or flux of physiologically important metabolites such as dicarboxylates (malonate, malate, succinate), inorganic sulfur-containing anions, and phosphate, across mitochondrial inner membrane. Plays an important role in gluconeogenesis, fatty acid metabolism, urea synthesis, and sulfur metabolism, particularly in liver, by supplying the substrates for the different metabolic processes. Regulates fatty acid release from adipocytes, and contributes to systemic insulin sensitivity.</text>
</comment>
<evidence type="ECO:0000256" key="13">
    <source>
        <dbReference type="ARBA" id="ARBA00050259"/>
    </source>
</evidence>
<keyword evidence="8" id="KW-1133">Transmembrane helix</keyword>
<evidence type="ECO:0000313" key="26">
    <source>
        <dbReference type="Proteomes" id="UP000261580"/>
    </source>
</evidence>
<feature type="repeat" description="Solcar" evidence="23">
    <location>
        <begin position="3"/>
        <end position="87"/>
    </location>
</feature>
<evidence type="ECO:0000256" key="19">
    <source>
        <dbReference type="ARBA" id="ARBA00052941"/>
    </source>
</evidence>
<comment type="catalytic activity">
    <reaction evidence="16">
        <text>(S)-malate(in) + succinate(out) = (S)-malate(out) + succinate(in)</text>
        <dbReference type="Rhea" id="RHEA:29327"/>
        <dbReference type="ChEBI" id="CHEBI:15589"/>
        <dbReference type="ChEBI" id="CHEBI:30031"/>
    </reaction>
</comment>
<dbReference type="GO" id="GO:0015297">
    <property type="term" value="F:antiporter activity"/>
    <property type="evidence" value="ECO:0007669"/>
    <property type="project" value="UniProtKB-KW"/>
</dbReference>
<dbReference type="GO" id="GO:0005743">
    <property type="term" value="C:mitochondrial inner membrane"/>
    <property type="evidence" value="ECO:0007669"/>
    <property type="project" value="UniProtKB-SubCell"/>
</dbReference>
<evidence type="ECO:0000256" key="22">
    <source>
        <dbReference type="ARBA" id="ARBA00076498"/>
    </source>
</evidence>
<evidence type="ECO:0000256" key="17">
    <source>
        <dbReference type="ARBA" id="ARBA00051541"/>
    </source>
</evidence>
<evidence type="ECO:0000256" key="23">
    <source>
        <dbReference type="PROSITE-ProRule" id="PRU00282"/>
    </source>
</evidence>
<dbReference type="PANTHER" id="PTHR45618">
    <property type="entry name" value="MITOCHONDRIAL DICARBOXYLATE CARRIER-RELATED"/>
    <property type="match status" value="1"/>
</dbReference>
<dbReference type="Proteomes" id="UP000261580">
    <property type="component" value="Unassembled WGS sequence"/>
</dbReference>
<evidence type="ECO:0000256" key="2">
    <source>
        <dbReference type="ARBA" id="ARBA00006375"/>
    </source>
</evidence>
<dbReference type="InterPro" id="IPR050391">
    <property type="entry name" value="Mito_Metabolite_Transporter"/>
</dbReference>
<keyword evidence="10" id="KW-0496">Mitochondrion</keyword>
<dbReference type="STRING" id="32507.ENSNBRP00000031804"/>
<comment type="subcellular location">
    <subcellularLocation>
        <location evidence="1">Mitochondrion inner membrane</location>
        <topology evidence="1">Multi-pass membrane protein</topology>
    </subcellularLocation>
</comment>
<evidence type="ECO:0000256" key="11">
    <source>
        <dbReference type="ARBA" id="ARBA00023136"/>
    </source>
</evidence>
<keyword evidence="4" id="KW-0050">Antiport</keyword>
<dbReference type="GO" id="GO:0006869">
    <property type="term" value="P:lipid transport"/>
    <property type="evidence" value="ECO:0007669"/>
    <property type="project" value="UniProtKB-KW"/>
</dbReference>
<accession>A0A3Q4NBK3</accession>
<proteinExistence type="inferred from homology"/>
<evidence type="ECO:0000256" key="3">
    <source>
        <dbReference type="ARBA" id="ARBA00022448"/>
    </source>
</evidence>
<comment type="catalytic activity">
    <reaction evidence="12">
        <text>(S)-malate(in) + sulfate(out) = (S)-malate(out) + sulfate(in)</text>
        <dbReference type="Rhea" id="RHEA:71615"/>
        <dbReference type="ChEBI" id="CHEBI:15589"/>
        <dbReference type="ChEBI" id="CHEBI:16189"/>
    </reaction>
</comment>
<comment type="catalytic activity">
    <reaction evidence="17">
        <text>(S)-malate(in) + phosphate(out) = (S)-malate(out) + phosphate(in)</text>
        <dbReference type="Rhea" id="RHEA:71607"/>
        <dbReference type="ChEBI" id="CHEBI:15589"/>
        <dbReference type="ChEBI" id="CHEBI:43474"/>
    </reaction>
</comment>
<evidence type="ECO:0000256" key="15">
    <source>
        <dbReference type="ARBA" id="ARBA00050795"/>
    </source>
</evidence>
<keyword evidence="9" id="KW-0445">Lipid transport</keyword>
<comment type="catalytic activity">
    <reaction evidence="15">
        <text>malonate(out) + (S)-malate(in) = malonate(in) + (S)-malate(out)</text>
        <dbReference type="Rhea" id="RHEA:71611"/>
        <dbReference type="ChEBI" id="CHEBI:15589"/>
        <dbReference type="ChEBI" id="CHEBI:15792"/>
    </reaction>
</comment>
<comment type="catalytic activity">
    <reaction evidence="18">
        <text>malonate(out) + succinate(in) = malonate(in) + succinate(out)</text>
        <dbReference type="Rhea" id="RHEA:71667"/>
        <dbReference type="ChEBI" id="CHEBI:15792"/>
        <dbReference type="ChEBI" id="CHEBI:30031"/>
    </reaction>
</comment>
<comment type="catalytic activity">
    <reaction evidence="14">
        <text>malonate(out) + phosphate(in) = malonate(in) + phosphate(out)</text>
        <dbReference type="Rhea" id="RHEA:71623"/>
        <dbReference type="ChEBI" id="CHEBI:15792"/>
        <dbReference type="ChEBI" id="CHEBI:43474"/>
    </reaction>
</comment>
<evidence type="ECO:0000256" key="5">
    <source>
        <dbReference type="ARBA" id="ARBA00022692"/>
    </source>
</evidence>
<dbReference type="GO" id="GO:0005310">
    <property type="term" value="F:dicarboxylic acid transmembrane transporter activity"/>
    <property type="evidence" value="ECO:0007669"/>
    <property type="project" value="UniProtKB-ARBA"/>
</dbReference>
<evidence type="ECO:0000256" key="4">
    <source>
        <dbReference type="ARBA" id="ARBA00022449"/>
    </source>
</evidence>
<evidence type="ECO:0000256" key="1">
    <source>
        <dbReference type="ARBA" id="ARBA00004448"/>
    </source>
</evidence>
<evidence type="ECO:0000256" key="6">
    <source>
        <dbReference type="ARBA" id="ARBA00022737"/>
    </source>
</evidence>
<evidence type="ECO:0000313" key="25">
    <source>
        <dbReference type="Ensembl" id="ENSNBRP00000031804.1"/>
    </source>
</evidence>
<evidence type="ECO:0000256" key="7">
    <source>
        <dbReference type="ARBA" id="ARBA00022792"/>
    </source>
</evidence>
<evidence type="ECO:0000256" key="9">
    <source>
        <dbReference type="ARBA" id="ARBA00023055"/>
    </source>
</evidence>